<dbReference type="AlphaFoldDB" id="A0A0C3RYW6"/>
<dbReference type="Proteomes" id="UP000053257">
    <property type="component" value="Unassembled WGS sequence"/>
</dbReference>
<name>A0A0C3RYW6_PHLG1</name>
<dbReference type="HOGENOM" id="CLU_1138365_0_0_1"/>
<protein>
    <submittedName>
        <fullName evidence="1">Uncharacterized protein</fullName>
    </submittedName>
</protein>
<sequence length="244" mass="25900">MPSRSHATSVTRRAPAGRVVLRCPNADGPTEATVARRMPAAAAIGSFDPCARVKDEPRRRSGSAASYVRSVDNRVSQDSVIVISVPRRAAIVRLLVRSRCVTVDVWGAEPPSTYWFKLPTSRATTLGGGTLCHPPRTAEDHFRVPGSAVPGLLLSYLALTSLKYSNLLVHIGPSNDPSCSHASATMDPSALLAALASSCRYTQPLLRDSPFSLQGTTSGFCVSGLLLFQGDRSRPGPPSAIAHL</sequence>
<reference evidence="1 2" key="1">
    <citation type="journal article" date="2014" name="PLoS Genet.">
        <title>Analysis of the Phlebiopsis gigantea genome, transcriptome and secretome provides insight into its pioneer colonization strategies of wood.</title>
        <authorList>
            <person name="Hori C."/>
            <person name="Ishida T."/>
            <person name="Igarashi K."/>
            <person name="Samejima M."/>
            <person name="Suzuki H."/>
            <person name="Master E."/>
            <person name="Ferreira P."/>
            <person name="Ruiz-Duenas F.J."/>
            <person name="Held B."/>
            <person name="Canessa P."/>
            <person name="Larrondo L.F."/>
            <person name="Schmoll M."/>
            <person name="Druzhinina I.S."/>
            <person name="Kubicek C.P."/>
            <person name="Gaskell J.A."/>
            <person name="Kersten P."/>
            <person name="St John F."/>
            <person name="Glasner J."/>
            <person name="Sabat G."/>
            <person name="Splinter BonDurant S."/>
            <person name="Syed K."/>
            <person name="Yadav J."/>
            <person name="Mgbeahuruike A.C."/>
            <person name="Kovalchuk A."/>
            <person name="Asiegbu F.O."/>
            <person name="Lackner G."/>
            <person name="Hoffmeister D."/>
            <person name="Rencoret J."/>
            <person name="Gutierrez A."/>
            <person name="Sun H."/>
            <person name="Lindquist E."/>
            <person name="Barry K."/>
            <person name="Riley R."/>
            <person name="Grigoriev I.V."/>
            <person name="Henrissat B."/>
            <person name="Kues U."/>
            <person name="Berka R.M."/>
            <person name="Martinez A.T."/>
            <person name="Covert S.F."/>
            <person name="Blanchette R.A."/>
            <person name="Cullen D."/>
        </authorList>
    </citation>
    <scope>NUCLEOTIDE SEQUENCE [LARGE SCALE GENOMIC DNA]</scope>
    <source>
        <strain evidence="1 2">11061_1 CR5-6</strain>
    </source>
</reference>
<proteinExistence type="predicted"/>
<accession>A0A0C3RYW6</accession>
<organism evidence="1 2">
    <name type="scientific">Phlebiopsis gigantea (strain 11061_1 CR5-6)</name>
    <name type="common">White-rot fungus</name>
    <name type="synonym">Peniophora gigantea</name>
    <dbReference type="NCBI Taxonomy" id="745531"/>
    <lineage>
        <taxon>Eukaryota</taxon>
        <taxon>Fungi</taxon>
        <taxon>Dikarya</taxon>
        <taxon>Basidiomycota</taxon>
        <taxon>Agaricomycotina</taxon>
        <taxon>Agaricomycetes</taxon>
        <taxon>Polyporales</taxon>
        <taxon>Phanerochaetaceae</taxon>
        <taxon>Phlebiopsis</taxon>
    </lineage>
</organism>
<evidence type="ECO:0000313" key="2">
    <source>
        <dbReference type="Proteomes" id="UP000053257"/>
    </source>
</evidence>
<dbReference type="EMBL" id="KN840779">
    <property type="protein sequence ID" value="KIP01497.1"/>
    <property type="molecule type" value="Genomic_DNA"/>
</dbReference>
<evidence type="ECO:0000313" key="1">
    <source>
        <dbReference type="EMBL" id="KIP01497.1"/>
    </source>
</evidence>
<keyword evidence="2" id="KW-1185">Reference proteome</keyword>
<gene>
    <name evidence="1" type="ORF">PHLGIDRAFT_352371</name>
</gene>